<reference evidence="1 2" key="1">
    <citation type="submission" date="2022-10" db="EMBL/GenBank/DDBJ databases">
        <title>High-quality genome sequences of two octocoral-associated bacteria, Endozoicomonas euniceicola EF212 and Endozoicomonas gorgoniicola PS125.</title>
        <authorList>
            <person name="Chiou Y.-J."/>
            <person name="Chen Y.-H."/>
        </authorList>
    </citation>
    <scope>NUCLEOTIDE SEQUENCE [LARGE SCALE GENOMIC DNA]</scope>
    <source>
        <strain evidence="1 2">PS125</strain>
    </source>
</reference>
<sequence>MSVDLKLDALGKALQRFHESLQYDESQPLVVDASIQRFEFCIELSWKTLKACLAQEGITANTPRESMQQAFAAHWFDDEKAWLSMLKDRNLTSHTYKEDLALEIYRRLPSHYQAMQALHTHLTSRFGHY</sequence>
<dbReference type="Pfam" id="PF08780">
    <property type="entry name" value="NTase_sub_bind"/>
    <property type="match status" value="1"/>
</dbReference>
<name>A0ABT3MYU6_9GAMM</name>
<keyword evidence="2" id="KW-1185">Reference proteome</keyword>
<dbReference type="InterPro" id="IPR010235">
    <property type="entry name" value="HepT"/>
</dbReference>
<dbReference type="RefSeq" id="WP_262564300.1">
    <property type="nucleotide sequence ID" value="NZ_JAPFCC010000001.1"/>
</dbReference>
<dbReference type="Proteomes" id="UP001209854">
    <property type="component" value="Unassembled WGS sequence"/>
</dbReference>
<evidence type="ECO:0000313" key="2">
    <source>
        <dbReference type="Proteomes" id="UP001209854"/>
    </source>
</evidence>
<accession>A0ABT3MYU6</accession>
<dbReference type="NCBIfam" id="TIGR01987">
    <property type="entry name" value="HI0074"/>
    <property type="match status" value="1"/>
</dbReference>
<comment type="caution">
    <text evidence="1">The sequence shown here is derived from an EMBL/GenBank/DDBJ whole genome shotgun (WGS) entry which is preliminary data.</text>
</comment>
<dbReference type="SUPFAM" id="SSF81593">
    <property type="entry name" value="Nucleotidyltransferase substrate binding subunit/domain"/>
    <property type="match status" value="1"/>
</dbReference>
<organism evidence="1 2">
    <name type="scientific">Endozoicomonas gorgoniicola</name>
    <dbReference type="NCBI Taxonomy" id="1234144"/>
    <lineage>
        <taxon>Bacteria</taxon>
        <taxon>Pseudomonadati</taxon>
        <taxon>Pseudomonadota</taxon>
        <taxon>Gammaproteobacteria</taxon>
        <taxon>Oceanospirillales</taxon>
        <taxon>Endozoicomonadaceae</taxon>
        <taxon>Endozoicomonas</taxon>
    </lineage>
</organism>
<evidence type="ECO:0000313" key="1">
    <source>
        <dbReference type="EMBL" id="MCW7554546.1"/>
    </source>
</evidence>
<protein>
    <submittedName>
        <fullName evidence="1">Nucleotidyltransferase substrate binding protein</fullName>
    </submittedName>
</protein>
<gene>
    <name evidence="1" type="ORF">NX722_18340</name>
</gene>
<dbReference type="EMBL" id="JAPFCC010000001">
    <property type="protein sequence ID" value="MCW7554546.1"/>
    <property type="molecule type" value="Genomic_DNA"/>
</dbReference>
<dbReference type="Gene3D" id="1.20.120.330">
    <property type="entry name" value="Nucleotidyltransferases domain 2"/>
    <property type="match status" value="1"/>
</dbReference>
<proteinExistence type="predicted"/>